<sequence length="312" mass="34075">MNENKYSPRYQRPKLAAALQHAASLVGKVHPMCNALPVISARDFDNLVDSIKENGLLEPVYVNRDKQLLDGRSRLMACLVAGVTVTADHVEVTDHSPEAISQSNVARRHLTENQKLMRAADRLASQRKHAADRQAAGAEKGRERQKQPAGAKLATNQKSKKRSPRALEKVAKEEKVPRADLALAEKVVQAVPKLKARIESGELSLDDAADLAGVPRKQPKASRPKKQKSSRLHQDLDVVTDHGGGIRELTAPGVSVFAHPELDVSIMVYGPGSDKYIGATNDEEHVAVNPDTPLVEQAIDLLKRKLTQIPQA</sequence>
<accession>A0ABT0U0I5</accession>
<proteinExistence type="predicted"/>
<dbReference type="SUPFAM" id="SSF110849">
    <property type="entry name" value="ParB/Sulfiredoxin"/>
    <property type="match status" value="1"/>
</dbReference>
<feature type="region of interest" description="Disordered" evidence="1">
    <location>
        <begin position="209"/>
        <end position="232"/>
    </location>
</feature>
<dbReference type="EMBL" id="JAMQBK010000021">
    <property type="protein sequence ID" value="MCM2370381.1"/>
    <property type="molecule type" value="Genomic_DNA"/>
</dbReference>
<evidence type="ECO:0000313" key="3">
    <source>
        <dbReference type="Proteomes" id="UP001202961"/>
    </source>
</evidence>
<dbReference type="Proteomes" id="UP001202961">
    <property type="component" value="Unassembled WGS sequence"/>
</dbReference>
<dbReference type="RefSeq" id="WP_250928049.1">
    <property type="nucleotide sequence ID" value="NZ_JAMQBK010000021.1"/>
</dbReference>
<feature type="compositionally biased region" description="Basic residues" evidence="1">
    <location>
        <begin position="217"/>
        <end position="231"/>
    </location>
</feature>
<keyword evidence="3" id="KW-1185">Reference proteome</keyword>
<evidence type="ECO:0000256" key="1">
    <source>
        <dbReference type="SAM" id="MobiDB-lite"/>
    </source>
</evidence>
<gene>
    <name evidence="2" type="ORF">NB063_07060</name>
</gene>
<organism evidence="2 3">
    <name type="scientific">Aporhodopirellula aestuarii</name>
    <dbReference type="NCBI Taxonomy" id="2950107"/>
    <lineage>
        <taxon>Bacteria</taxon>
        <taxon>Pseudomonadati</taxon>
        <taxon>Planctomycetota</taxon>
        <taxon>Planctomycetia</taxon>
        <taxon>Pirellulales</taxon>
        <taxon>Pirellulaceae</taxon>
        <taxon>Aporhodopirellula</taxon>
    </lineage>
</organism>
<protein>
    <submittedName>
        <fullName evidence="2">ParB/RepB/Spo0J family partition protein</fullName>
    </submittedName>
</protein>
<name>A0ABT0U0I5_9BACT</name>
<feature type="region of interest" description="Disordered" evidence="1">
    <location>
        <begin position="124"/>
        <end position="172"/>
    </location>
</feature>
<evidence type="ECO:0000313" key="2">
    <source>
        <dbReference type="EMBL" id="MCM2370381.1"/>
    </source>
</evidence>
<reference evidence="2 3" key="1">
    <citation type="journal article" date="2022" name="Syst. Appl. Microbiol.">
        <title>Rhodopirellula aestuarii sp. nov., a novel member of the genus Rhodopirellula isolated from brackish sediments collected in the Tagus River estuary, Portugal.</title>
        <authorList>
            <person name="Vitorino I.R."/>
            <person name="Klimek D."/>
            <person name="Calusinska M."/>
            <person name="Lobo-da-Cunha A."/>
            <person name="Vasconcelos V."/>
            <person name="Lage O.M."/>
        </authorList>
    </citation>
    <scope>NUCLEOTIDE SEQUENCE [LARGE SCALE GENOMIC DNA]</scope>
    <source>
        <strain evidence="2 3">ICT_H3.1</strain>
    </source>
</reference>
<comment type="caution">
    <text evidence="2">The sequence shown here is derived from an EMBL/GenBank/DDBJ whole genome shotgun (WGS) entry which is preliminary data.</text>
</comment>
<dbReference type="InterPro" id="IPR036086">
    <property type="entry name" value="ParB/Sulfiredoxin_sf"/>
</dbReference>
<dbReference type="Gene3D" id="3.90.1530.10">
    <property type="entry name" value="Conserved hypothetical protein from pyrococcus furiosus pfu- 392566-001, ParB domain"/>
    <property type="match status" value="1"/>
</dbReference>